<protein>
    <submittedName>
        <fullName evidence="5">Putative transcription regulator protein, MarR</fullName>
    </submittedName>
</protein>
<dbReference type="EMBL" id="BONZ01000013">
    <property type="protein sequence ID" value="GIH13400.1"/>
    <property type="molecule type" value="Genomic_DNA"/>
</dbReference>
<proteinExistence type="predicted"/>
<evidence type="ECO:0000256" key="3">
    <source>
        <dbReference type="ARBA" id="ARBA00023163"/>
    </source>
</evidence>
<dbReference type="Gene3D" id="1.10.10.10">
    <property type="entry name" value="Winged helix-like DNA-binding domain superfamily/Winged helix DNA-binding domain"/>
    <property type="match status" value="1"/>
</dbReference>
<evidence type="ECO:0000259" key="4">
    <source>
        <dbReference type="PROSITE" id="PS50995"/>
    </source>
</evidence>
<dbReference type="InterPro" id="IPR036390">
    <property type="entry name" value="WH_DNA-bd_sf"/>
</dbReference>
<keyword evidence="2" id="KW-0238">DNA-binding</keyword>
<dbReference type="PANTHER" id="PTHR33164">
    <property type="entry name" value="TRANSCRIPTIONAL REGULATOR, MARR FAMILY"/>
    <property type="match status" value="1"/>
</dbReference>
<feature type="domain" description="HTH marR-type" evidence="4">
    <location>
        <begin position="16"/>
        <end position="150"/>
    </location>
</feature>
<dbReference type="GO" id="GO:0003677">
    <property type="term" value="F:DNA binding"/>
    <property type="evidence" value="ECO:0007669"/>
    <property type="project" value="UniProtKB-KW"/>
</dbReference>
<keyword evidence="3" id="KW-0804">Transcription</keyword>
<evidence type="ECO:0000313" key="5">
    <source>
        <dbReference type="EMBL" id="GIH13400.1"/>
    </source>
</evidence>
<organism evidence="5 6">
    <name type="scientific">Rugosimonospora africana</name>
    <dbReference type="NCBI Taxonomy" id="556532"/>
    <lineage>
        <taxon>Bacteria</taxon>
        <taxon>Bacillati</taxon>
        <taxon>Actinomycetota</taxon>
        <taxon>Actinomycetes</taxon>
        <taxon>Micromonosporales</taxon>
        <taxon>Micromonosporaceae</taxon>
        <taxon>Rugosimonospora</taxon>
    </lineage>
</organism>
<evidence type="ECO:0000256" key="2">
    <source>
        <dbReference type="ARBA" id="ARBA00023125"/>
    </source>
</evidence>
<dbReference type="RefSeq" id="WP_203917041.1">
    <property type="nucleotide sequence ID" value="NZ_BONZ01000013.1"/>
</dbReference>
<dbReference type="PROSITE" id="PS50995">
    <property type="entry name" value="HTH_MARR_2"/>
    <property type="match status" value="1"/>
</dbReference>
<dbReference type="PANTHER" id="PTHR33164:SF64">
    <property type="entry name" value="TRANSCRIPTIONAL REGULATOR SLYA"/>
    <property type="match status" value="1"/>
</dbReference>
<sequence length="153" mass="16843">MNGGAPAARRQTPDQRAALEARAWRGIRALVLDRYDRRKEVCDSLDMSFIRVKALRYLAEEPLTMRELAARLSTDAPYTTLVVGDLERRGLVARSAHPTDRRSKIVTATPDGVAAARRAEDILNEPPEPVLQLDSADIAALDRIVARLLGSGD</sequence>
<name>A0A8J3QPK7_9ACTN</name>
<dbReference type="InterPro" id="IPR000835">
    <property type="entry name" value="HTH_MarR-typ"/>
</dbReference>
<gene>
    <name evidence="5" type="ORF">Raf01_15720</name>
</gene>
<reference evidence="5" key="1">
    <citation type="submission" date="2021-01" db="EMBL/GenBank/DDBJ databases">
        <title>Whole genome shotgun sequence of Rugosimonospora africana NBRC 104875.</title>
        <authorList>
            <person name="Komaki H."/>
            <person name="Tamura T."/>
        </authorList>
    </citation>
    <scope>NUCLEOTIDE SEQUENCE</scope>
    <source>
        <strain evidence="5">NBRC 104875</strain>
    </source>
</reference>
<dbReference type="AlphaFoldDB" id="A0A8J3QPK7"/>
<dbReference type="PRINTS" id="PR00598">
    <property type="entry name" value="HTHMARR"/>
</dbReference>
<dbReference type="InterPro" id="IPR036388">
    <property type="entry name" value="WH-like_DNA-bd_sf"/>
</dbReference>
<dbReference type="GO" id="GO:0006950">
    <property type="term" value="P:response to stress"/>
    <property type="evidence" value="ECO:0007669"/>
    <property type="project" value="TreeGrafter"/>
</dbReference>
<dbReference type="SMART" id="SM00347">
    <property type="entry name" value="HTH_MARR"/>
    <property type="match status" value="1"/>
</dbReference>
<keyword evidence="6" id="KW-1185">Reference proteome</keyword>
<keyword evidence="1" id="KW-0805">Transcription regulation</keyword>
<dbReference type="GO" id="GO:0003700">
    <property type="term" value="F:DNA-binding transcription factor activity"/>
    <property type="evidence" value="ECO:0007669"/>
    <property type="project" value="InterPro"/>
</dbReference>
<dbReference type="Pfam" id="PF12802">
    <property type="entry name" value="MarR_2"/>
    <property type="match status" value="1"/>
</dbReference>
<dbReference type="Proteomes" id="UP000642748">
    <property type="component" value="Unassembled WGS sequence"/>
</dbReference>
<dbReference type="InterPro" id="IPR039422">
    <property type="entry name" value="MarR/SlyA-like"/>
</dbReference>
<accession>A0A8J3QPK7</accession>
<evidence type="ECO:0000256" key="1">
    <source>
        <dbReference type="ARBA" id="ARBA00023015"/>
    </source>
</evidence>
<evidence type="ECO:0000313" key="6">
    <source>
        <dbReference type="Proteomes" id="UP000642748"/>
    </source>
</evidence>
<dbReference type="SUPFAM" id="SSF46785">
    <property type="entry name" value="Winged helix' DNA-binding domain"/>
    <property type="match status" value="1"/>
</dbReference>
<comment type="caution">
    <text evidence="5">The sequence shown here is derived from an EMBL/GenBank/DDBJ whole genome shotgun (WGS) entry which is preliminary data.</text>
</comment>